<evidence type="ECO:0000313" key="4">
    <source>
        <dbReference type="Proteomes" id="UP000033096"/>
    </source>
</evidence>
<dbReference type="EMBL" id="CP009520">
    <property type="protein sequence ID" value="AKB43083.1"/>
    <property type="molecule type" value="Genomic_DNA"/>
</dbReference>
<dbReference type="PATRIC" id="fig|1434123.4.peg.950"/>
<keyword evidence="3" id="KW-0489">Methyltransferase</keyword>
<feature type="transmembrane region" description="Helical" evidence="1">
    <location>
        <begin position="224"/>
        <end position="240"/>
    </location>
</feature>
<dbReference type="HOGENOM" id="CLU_1140582_0_0_2"/>
<name>A0A0E3Q1L6_9EURY</name>
<reference evidence="3 4" key="1">
    <citation type="submission" date="2014-07" db="EMBL/GenBank/DDBJ databases">
        <title>Methanogenic archaea and the global carbon cycle.</title>
        <authorList>
            <person name="Henriksen J.R."/>
            <person name="Luke J."/>
            <person name="Reinhart S."/>
            <person name="Benedict M.N."/>
            <person name="Youngblut N.D."/>
            <person name="Metcalf M.E."/>
            <person name="Whitaker R.J."/>
            <person name="Metcalf W.W."/>
        </authorList>
    </citation>
    <scope>NUCLEOTIDE SEQUENCE [LARGE SCALE GENOMIC DNA]</scope>
    <source>
        <strain evidence="3 4">Z-761</strain>
    </source>
</reference>
<dbReference type="InterPro" id="IPR041698">
    <property type="entry name" value="Methyltransf_25"/>
</dbReference>
<dbReference type="STRING" id="1434123.MSVAZ_0814"/>
<keyword evidence="3" id="KW-0808">Transferase</keyword>
<dbReference type="GO" id="GO:0008168">
    <property type="term" value="F:methyltransferase activity"/>
    <property type="evidence" value="ECO:0007669"/>
    <property type="project" value="UniProtKB-KW"/>
</dbReference>
<dbReference type="RefSeq" id="WP_048118512.1">
    <property type="nucleotide sequence ID" value="NZ_CP009520.1"/>
</dbReference>
<dbReference type="Gene3D" id="3.40.50.150">
    <property type="entry name" value="Vaccinia Virus protein VP39"/>
    <property type="match status" value="1"/>
</dbReference>
<keyword evidence="1" id="KW-0812">Transmembrane</keyword>
<dbReference type="GeneID" id="24809207"/>
<dbReference type="AlphaFoldDB" id="A0A0E3Q1L6"/>
<feature type="domain" description="Methyltransferase" evidence="2">
    <location>
        <begin position="55"/>
        <end position="153"/>
    </location>
</feature>
<proteinExistence type="predicted"/>
<keyword evidence="4" id="KW-1185">Reference proteome</keyword>
<evidence type="ECO:0000313" key="3">
    <source>
        <dbReference type="EMBL" id="AKB43083.1"/>
    </source>
</evidence>
<dbReference type="CDD" id="cd02440">
    <property type="entry name" value="AdoMet_MTases"/>
    <property type="match status" value="1"/>
</dbReference>
<gene>
    <name evidence="3" type="ORF">MSVAZ_0814</name>
</gene>
<keyword evidence="1" id="KW-1133">Transmembrane helix</keyword>
<protein>
    <submittedName>
        <fullName evidence="3">SAM-dependent methyltransferase</fullName>
    </submittedName>
</protein>
<dbReference type="Pfam" id="PF13649">
    <property type="entry name" value="Methyltransf_25"/>
    <property type="match status" value="1"/>
</dbReference>
<accession>A0A0E3Q1L6</accession>
<dbReference type="PANTHER" id="PTHR43591:SF24">
    <property type="entry name" value="2-METHOXY-6-POLYPRENYL-1,4-BENZOQUINOL METHYLASE, MITOCHONDRIAL"/>
    <property type="match status" value="1"/>
</dbReference>
<dbReference type="PANTHER" id="PTHR43591">
    <property type="entry name" value="METHYLTRANSFERASE"/>
    <property type="match status" value="1"/>
</dbReference>
<dbReference type="Proteomes" id="UP000033096">
    <property type="component" value="Chromosome"/>
</dbReference>
<dbReference type="KEGG" id="mvc:MSVAZ_0814"/>
<evidence type="ECO:0000259" key="2">
    <source>
        <dbReference type="Pfam" id="PF13649"/>
    </source>
</evidence>
<evidence type="ECO:0000256" key="1">
    <source>
        <dbReference type="SAM" id="Phobius"/>
    </source>
</evidence>
<dbReference type="GO" id="GO:0032259">
    <property type="term" value="P:methylation"/>
    <property type="evidence" value="ECO:0007669"/>
    <property type="project" value="UniProtKB-KW"/>
</dbReference>
<dbReference type="SUPFAM" id="SSF53335">
    <property type="entry name" value="S-adenosyl-L-methionine-dependent methyltransferases"/>
    <property type="match status" value="1"/>
</dbReference>
<keyword evidence="1" id="KW-0472">Membrane</keyword>
<organism evidence="3 4">
    <name type="scientific">Methanosarcina vacuolata Z-761</name>
    <dbReference type="NCBI Taxonomy" id="1434123"/>
    <lineage>
        <taxon>Archaea</taxon>
        <taxon>Methanobacteriati</taxon>
        <taxon>Methanobacteriota</taxon>
        <taxon>Stenosarchaea group</taxon>
        <taxon>Methanomicrobia</taxon>
        <taxon>Methanosarcinales</taxon>
        <taxon>Methanosarcinaceae</taxon>
        <taxon>Methanosarcina</taxon>
    </lineage>
</organism>
<sequence>MTNNINTKSKEYYIQKTVAEDYDAERFTSLGGKMFDMFEKNVVISSLPQNKNAKILDAGAGSGRFTIEMLKKGYVNVHSCDFSPAMLDIIKSKVSTFGFQDQVKISREDVTNLSFSDNYFDYISCIRVTVNLDTLENVTKAIREFYRVCKPGGVVVFDIVNPMSIAYFGSKKNSMITMKKAKAIIKSIPGIRVKKVFGSRFLSQTAFEKTPASLMGVTNNIDKLFSYLFPFFCVRIYFVLTKD</sequence>
<dbReference type="InterPro" id="IPR029063">
    <property type="entry name" value="SAM-dependent_MTases_sf"/>
</dbReference>